<dbReference type="InterPro" id="IPR036097">
    <property type="entry name" value="HisK_dim/P_sf"/>
</dbReference>
<dbReference type="SUPFAM" id="SSF55874">
    <property type="entry name" value="ATPase domain of HSP90 chaperone/DNA topoisomerase II/histidine kinase"/>
    <property type="match status" value="1"/>
</dbReference>
<dbReference type="SUPFAM" id="SSF47384">
    <property type="entry name" value="Homodimeric domain of signal transducing histidine kinase"/>
    <property type="match status" value="1"/>
</dbReference>
<dbReference type="Gene3D" id="3.30.565.10">
    <property type="entry name" value="Histidine kinase-like ATPase, C-terminal domain"/>
    <property type="match status" value="1"/>
</dbReference>
<dbReference type="Pfam" id="PF00072">
    <property type="entry name" value="Response_reg"/>
    <property type="match status" value="1"/>
</dbReference>
<dbReference type="HOGENOM" id="CLU_008084_1_0_6"/>
<dbReference type="InterPro" id="IPR004358">
    <property type="entry name" value="Sig_transdc_His_kin-like_C"/>
</dbReference>
<feature type="transmembrane region" description="Helical" evidence="8">
    <location>
        <begin position="143"/>
        <end position="164"/>
    </location>
</feature>
<evidence type="ECO:0000256" key="3">
    <source>
        <dbReference type="ARBA" id="ARBA00022553"/>
    </source>
</evidence>
<dbReference type="Gene3D" id="3.40.50.2300">
    <property type="match status" value="1"/>
</dbReference>
<keyword evidence="4" id="KW-0808">Transferase</keyword>
<dbReference type="SMART" id="SM00387">
    <property type="entry name" value="HATPase_c"/>
    <property type="match status" value="1"/>
</dbReference>
<dbReference type="OrthoDB" id="9810730at2"/>
<dbReference type="SUPFAM" id="SSF52172">
    <property type="entry name" value="CheY-like"/>
    <property type="match status" value="1"/>
</dbReference>
<dbReference type="InterPro" id="IPR036890">
    <property type="entry name" value="HATPase_C_sf"/>
</dbReference>
<dbReference type="PANTHER" id="PTHR43047:SF64">
    <property type="entry name" value="HISTIDINE KINASE CONTAINING CHEY-HOMOLOGOUS RECEIVER DOMAIN AND PAS DOMAIN-RELATED"/>
    <property type="match status" value="1"/>
</dbReference>
<protein>
    <recommendedName>
        <fullName evidence="2">histidine kinase</fullName>
        <ecNumber evidence="2">2.7.13.3</ecNumber>
    </recommendedName>
</protein>
<feature type="transmembrane region" description="Helical" evidence="8">
    <location>
        <begin position="387"/>
        <end position="405"/>
    </location>
</feature>
<dbReference type="KEGG" id="cja:CJA_0954"/>
<feature type="transmembrane region" description="Helical" evidence="8">
    <location>
        <begin position="359"/>
        <end position="381"/>
    </location>
</feature>
<feature type="transmembrane region" description="Helical" evidence="8">
    <location>
        <begin position="43"/>
        <end position="67"/>
    </location>
</feature>
<evidence type="ECO:0000256" key="2">
    <source>
        <dbReference type="ARBA" id="ARBA00012438"/>
    </source>
</evidence>
<dbReference type="eggNOG" id="COG2205">
    <property type="taxonomic scope" value="Bacteria"/>
</dbReference>
<feature type="transmembrane region" description="Helical" evidence="8">
    <location>
        <begin position="176"/>
        <end position="196"/>
    </location>
</feature>
<feature type="transmembrane region" description="Helical" evidence="8">
    <location>
        <begin position="216"/>
        <end position="236"/>
    </location>
</feature>
<dbReference type="InterPro" id="IPR003594">
    <property type="entry name" value="HATPase_dom"/>
</dbReference>
<gene>
    <name evidence="11" type="ordered locus">CJA_0954</name>
</gene>
<comment type="catalytic activity">
    <reaction evidence="1">
        <text>ATP + protein L-histidine = ADP + protein N-phospho-L-histidine.</text>
        <dbReference type="EC" id="2.7.13.3"/>
    </reaction>
</comment>
<evidence type="ECO:0000313" key="11">
    <source>
        <dbReference type="EMBL" id="ACE83288.1"/>
    </source>
</evidence>
<organism evidence="11 12">
    <name type="scientific">Cellvibrio japonicus (strain Ueda107)</name>
    <name type="common">Pseudomonas fluorescens subsp. cellulosa</name>
    <dbReference type="NCBI Taxonomy" id="498211"/>
    <lineage>
        <taxon>Bacteria</taxon>
        <taxon>Pseudomonadati</taxon>
        <taxon>Pseudomonadota</taxon>
        <taxon>Gammaproteobacteria</taxon>
        <taxon>Cellvibrionales</taxon>
        <taxon>Cellvibrionaceae</taxon>
        <taxon>Cellvibrio</taxon>
    </lineage>
</organism>
<feature type="transmembrane region" description="Helical" evidence="8">
    <location>
        <begin position="426"/>
        <end position="445"/>
    </location>
</feature>
<dbReference type="Gene3D" id="1.10.287.130">
    <property type="match status" value="1"/>
</dbReference>
<evidence type="ECO:0000313" key="12">
    <source>
        <dbReference type="Proteomes" id="UP000001036"/>
    </source>
</evidence>
<feature type="transmembrane region" description="Helical" evidence="8">
    <location>
        <begin position="612"/>
        <end position="630"/>
    </location>
</feature>
<dbReference type="InterPro" id="IPR003661">
    <property type="entry name" value="HisK_dim/P_dom"/>
</dbReference>
<evidence type="ECO:0000259" key="10">
    <source>
        <dbReference type="PROSITE" id="PS50110"/>
    </source>
</evidence>
<keyword evidence="6" id="KW-0902">Two-component regulatory system</keyword>
<dbReference type="SMART" id="SM00448">
    <property type="entry name" value="REC"/>
    <property type="match status" value="1"/>
</dbReference>
<feature type="transmembrane region" description="Helical" evidence="8">
    <location>
        <begin position="306"/>
        <end position="327"/>
    </location>
</feature>
<dbReference type="SMART" id="SM00388">
    <property type="entry name" value="HisKA"/>
    <property type="match status" value="1"/>
</dbReference>
<feature type="transmembrane region" description="Helical" evidence="8">
    <location>
        <begin position="451"/>
        <end position="475"/>
    </location>
</feature>
<dbReference type="InterPro" id="IPR001789">
    <property type="entry name" value="Sig_transdc_resp-reg_receiver"/>
</dbReference>
<dbReference type="EC" id="2.7.13.3" evidence="2"/>
<dbReference type="FunFam" id="3.30.565.10:FF:000010">
    <property type="entry name" value="Sensor histidine kinase RcsC"/>
    <property type="match status" value="1"/>
</dbReference>
<sequence>MTAKQHIFRVRRNYNQWVANQTLEDYALRFTAKSARRWSNARVATTALGAISFLALEAIGGAITLHYGFSNAVAAICAVSLIIFLTAIPISYYAAKYGVDIDLLTRGAGFGYIGSTITSLIYASFTFIFFALEAAIMAMALELLFDIPLAWGYLISSVVIIPLVTHGITFISRFQLWTQPFWVLLQLIPFVFIIYADASSVENWTEFAGSDNQHQGLNILFFGAASAVVFSLIAQIGEQVDFLRFLPTPKPGQRWRWWAALIAGGPGWIVIGTIKILAGSFLAVLAVNHGITGEDAADPTRMYMVAFSYIASSPEVALCVAGIFVIISQLKINVTNAYAGSIAWSNFFSRLTHSHPGRVVWLVFNVAIALLLMELGVYRALEQTLGYYGIVAVAWLGALVADLVINKPLGLSPRHIEFKRAHLYDINPAGVGAMLIASVLGILFHSGICGAIAQALSHFLTLAAALTAAPCIAWATKSRYYLARPLVVDTSDLESLQGTVTCCICEHRFEREDMTHCPAYAGHICSLCCSLDARCQDYCKPGANYSQQLALMFKRFLPQHFSANINSRLGHFIILVLVINGLSAILLSLIYFQTPIDAPETAALLEATLWKVFFLLVIITGVVSWLFVLAHESRVVAQEESQRQTRLLMEEIEAHERTDRALQIAKEQAEAANLAKSRYLTGISHELRSPLNAVLGYAQLLEMDPSMPAHRREALGVIRRSGEHLADLIEGLLDISKIEAGRLDLHQDQVRINVLIEQLVHMFRLQAQAKGLDFIFECRDKLPELVKTDEKRLRQILINLLSNAIKYTAQGSITFKVRYRSQVAEFTLIDTGEGIAPENIERIFHPFERVRHPNSTTTGTGLGLTITRLLSDIMGGDIAVTSTPGKGSTFKATLMLARIDHRIPALDIPPVQTIYGYQGPVRRLLLVDDEDSHRQLIRAMLLPLGFDIIDLRNPLLAIEQLHTSQTAGSAPDLLMLDVSMPGLSGWELAQQVRDAGFKQPIIMVSADASEGKNLHWNNSKENTLLHQAYIIKPVRLNLLLDHIGKLLQLEWRYEKAVLSAASTPATDPVLIHLPAEEHLDDIARLASIGHKKGLLDKIHQLRSTQAASDDFIDSLQKLTNHFQFDKILELVNTDSLEDAEQEP</sequence>
<evidence type="ECO:0000256" key="5">
    <source>
        <dbReference type="ARBA" id="ARBA00022777"/>
    </source>
</evidence>
<dbReference type="Gene3D" id="1.10.4160.10">
    <property type="entry name" value="Hydantoin permease"/>
    <property type="match status" value="1"/>
</dbReference>
<dbReference type="eggNOG" id="COG0784">
    <property type="taxonomic scope" value="Bacteria"/>
</dbReference>
<reference evidence="11 12" key="1">
    <citation type="journal article" date="2008" name="J. Bacteriol.">
        <title>Insights into plant cell wall degradation from the genome sequence of the soil bacterium Cellvibrio japonicus.</title>
        <authorList>
            <person name="Deboy R.T."/>
            <person name="Mongodin E.F."/>
            <person name="Fouts D.E."/>
            <person name="Tailford L.E."/>
            <person name="Khouri H."/>
            <person name="Emerson J.B."/>
            <person name="Mohamoud Y."/>
            <person name="Watkins K."/>
            <person name="Henrissat B."/>
            <person name="Gilbert H.J."/>
            <person name="Nelson K.E."/>
        </authorList>
    </citation>
    <scope>NUCLEOTIDE SEQUENCE [LARGE SCALE GENOMIC DNA]</scope>
    <source>
        <strain evidence="11 12">Ueda107</strain>
    </source>
</reference>
<feature type="transmembrane region" description="Helical" evidence="8">
    <location>
        <begin position="257"/>
        <end position="286"/>
    </location>
</feature>
<evidence type="ECO:0000256" key="6">
    <source>
        <dbReference type="ARBA" id="ARBA00023012"/>
    </source>
</evidence>
<evidence type="ECO:0000256" key="7">
    <source>
        <dbReference type="PROSITE-ProRule" id="PRU00169"/>
    </source>
</evidence>
<dbReference type="STRING" id="498211.CJA_0954"/>
<proteinExistence type="predicted"/>
<dbReference type="PROSITE" id="PS50110">
    <property type="entry name" value="RESPONSE_REGULATORY"/>
    <property type="match status" value="1"/>
</dbReference>
<dbReference type="Pfam" id="PF02518">
    <property type="entry name" value="HATPase_c"/>
    <property type="match status" value="1"/>
</dbReference>
<feature type="transmembrane region" description="Helical" evidence="8">
    <location>
        <begin position="107"/>
        <end position="131"/>
    </location>
</feature>
<evidence type="ECO:0000256" key="4">
    <source>
        <dbReference type="ARBA" id="ARBA00022679"/>
    </source>
</evidence>
<keyword evidence="12" id="KW-1185">Reference proteome</keyword>
<keyword evidence="5" id="KW-0418">Kinase</keyword>
<dbReference type="PRINTS" id="PR00344">
    <property type="entry name" value="BCTRLSENSOR"/>
</dbReference>
<feature type="transmembrane region" description="Helical" evidence="8">
    <location>
        <begin position="569"/>
        <end position="592"/>
    </location>
</feature>
<keyword evidence="8" id="KW-0812">Transmembrane</keyword>
<dbReference type="RefSeq" id="WP_012486602.1">
    <property type="nucleotide sequence ID" value="NC_010995.1"/>
</dbReference>
<feature type="transmembrane region" description="Helical" evidence="8">
    <location>
        <begin position="73"/>
        <end position="95"/>
    </location>
</feature>
<dbReference type="Pfam" id="PF00512">
    <property type="entry name" value="HisKA"/>
    <property type="match status" value="1"/>
</dbReference>
<dbReference type="InterPro" id="IPR005467">
    <property type="entry name" value="His_kinase_dom"/>
</dbReference>
<dbReference type="eggNOG" id="COG1457">
    <property type="taxonomic scope" value="Bacteria"/>
</dbReference>
<dbReference type="InterPro" id="IPR011006">
    <property type="entry name" value="CheY-like_superfamily"/>
</dbReference>
<dbReference type="CDD" id="cd00082">
    <property type="entry name" value="HisKA"/>
    <property type="match status" value="1"/>
</dbReference>
<accession>B3PLD0</accession>
<dbReference type="GO" id="GO:0000155">
    <property type="term" value="F:phosphorelay sensor kinase activity"/>
    <property type="evidence" value="ECO:0007669"/>
    <property type="project" value="InterPro"/>
</dbReference>
<feature type="domain" description="Response regulatory" evidence="10">
    <location>
        <begin position="923"/>
        <end position="1047"/>
    </location>
</feature>
<keyword evidence="8" id="KW-0472">Membrane</keyword>
<dbReference type="Proteomes" id="UP000001036">
    <property type="component" value="Chromosome"/>
</dbReference>
<name>B3PLD0_CELJU</name>
<feature type="modified residue" description="4-aspartylphosphate" evidence="7">
    <location>
        <position position="977"/>
    </location>
</feature>
<keyword evidence="3 7" id="KW-0597">Phosphoprotein</keyword>
<dbReference type="PANTHER" id="PTHR43047">
    <property type="entry name" value="TWO-COMPONENT HISTIDINE PROTEIN KINASE"/>
    <property type="match status" value="1"/>
</dbReference>
<evidence type="ECO:0000259" key="9">
    <source>
        <dbReference type="PROSITE" id="PS50109"/>
    </source>
</evidence>
<keyword evidence="8" id="KW-1133">Transmembrane helix</keyword>
<dbReference type="CDD" id="cd00156">
    <property type="entry name" value="REC"/>
    <property type="match status" value="1"/>
</dbReference>
<dbReference type="AlphaFoldDB" id="B3PLD0"/>
<evidence type="ECO:0000256" key="8">
    <source>
        <dbReference type="SAM" id="Phobius"/>
    </source>
</evidence>
<dbReference type="EMBL" id="CP000934">
    <property type="protein sequence ID" value="ACE83288.1"/>
    <property type="molecule type" value="Genomic_DNA"/>
</dbReference>
<feature type="domain" description="Histidine kinase" evidence="9">
    <location>
        <begin position="682"/>
        <end position="898"/>
    </location>
</feature>
<evidence type="ECO:0000256" key="1">
    <source>
        <dbReference type="ARBA" id="ARBA00000085"/>
    </source>
</evidence>
<dbReference type="PROSITE" id="PS50109">
    <property type="entry name" value="HIS_KIN"/>
    <property type="match status" value="1"/>
</dbReference>